<sequence>MKRYIATINQALTVMLVLMPGLALGFDSGSTGADGAFNPTVNTQLQLPPSGIFNFTSVNIPSGVTVTFQKNTTNTPVTILASSNVTIVGALSVSGGPSTNAGAAGDGNLGDDGIPGVGGPGGFDGGRGGLPNATGGTGLGPGGGSGGSSAQNTCFGSPATFGGGGGGFGATGGNSFCSVAGGGPSYGSSVLLPLIGGSGGGGGAGGTNFGGSGGGGGGGAILIAASGTVNVIGPILADGGGSGSSAGSGCGPTGGGGSGGGIRIVATTIAGDGNIFARGGGPGGSCISFGGAGADGRIRLESESFTRTAATNPPFTASAPGTVFVAGFPTLTISSVAGVAAPAAPTGNADITLPASTPNPVTVVFTTTGVPVGNTVRLTVTPASGGITSVISPALTGSTASATASVSVNLSSGPSVLQATTTFTIVAALGDVLAPFAQGERVEKITLVAMVGKPNKAILVTVSGKEFEVPAAVLSAVAGREG</sequence>
<evidence type="ECO:0000313" key="3">
    <source>
        <dbReference type="EMBL" id="TMI98552.1"/>
    </source>
</evidence>
<reference evidence="3 4" key="1">
    <citation type="journal article" date="2019" name="Nat. Microbiol.">
        <title>Mediterranean grassland soil C-N compound turnover is dependent on rainfall and depth, and is mediated by genomically divergent microorganisms.</title>
        <authorList>
            <person name="Diamond S."/>
            <person name="Andeer P.F."/>
            <person name="Li Z."/>
            <person name="Crits-Christoph A."/>
            <person name="Burstein D."/>
            <person name="Anantharaman K."/>
            <person name="Lane K.R."/>
            <person name="Thomas B.C."/>
            <person name="Pan C."/>
            <person name="Northen T.R."/>
            <person name="Banfield J.F."/>
        </authorList>
    </citation>
    <scope>NUCLEOTIDE SEQUENCE [LARGE SCALE GENOMIC DNA]</scope>
    <source>
        <strain evidence="3">NP_4</strain>
    </source>
</reference>
<name>A0A537KS70_9BACT</name>
<feature type="signal peptide" evidence="2">
    <location>
        <begin position="1"/>
        <end position="25"/>
    </location>
</feature>
<comment type="caution">
    <text evidence="3">The sequence shown here is derived from an EMBL/GenBank/DDBJ whole genome shotgun (WGS) entry which is preliminary data.</text>
</comment>
<keyword evidence="2" id="KW-0732">Signal</keyword>
<dbReference type="EMBL" id="VBAL01000162">
    <property type="protein sequence ID" value="TMI98552.1"/>
    <property type="molecule type" value="Genomic_DNA"/>
</dbReference>
<protein>
    <submittedName>
        <fullName evidence="3">Uncharacterized protein</fullName>
    </submittedName>
</protein>
<feature type="compositionally biased region" description="Gly residues" evidence="1">
    <location>
        <begin position="116"/>
        <end position="147"/>
    </location>
</feature>
<evidence type="ECO:0000256" key="1">
    <source>
        <dbReference type="SAM" id="MobiDB-lite"/>
    </source>
</evidence>
<organism evidence="3 4">
    <name type="scientific">Candidatus Segetimicrobium genomatis</name>
    <dbReference type="NCBI Taxonomy" id="2569760"/>
    <lineage>
        <taxon>Bacteria</taxon>
        <taxon>Bacillati</taxon>
        <taxon>Candidatus Sysuimicrobiota</taxon>
        <taxon>Candidatus Sysuimicrobiia</taxon>
        <taxon>Candidatus Sysuimicrobiales</taxon>
        <taxon>Candidatus Segetimicrobiaceae</taxon>
        <taxon>Candidatus Segetimicrobium</taxon>
    </lineage>
</organism>
<proteinExistence type="predicted"/>
<gene>
    <name evidence="3" type="ORF">E6H01_12260</name>
</gene>
<feature type="chain" id="PRO_5021823058" evidence="2">
    <location>
        <begin position="26"/>
        <end position="482"/>
    </location>
</feature>
<feature type="region of interest" description="Disordered" evidence="1">
    <location>
        <begin position="116"/>
        <end position="151"/>
    </location>
</feature>
<dbReference type="AlphaFoldDB" id="A0A537KS70"/>
<evidence type="ECO:0000313" key="4">
    <source>
        <dbReference type="Proteomes" id="UP000319353"/>
    </source>
</evidence>
<evidence type="ECO:0000256" key="2">
    <source>
        <dbReference type="SAM" id="SignalP"/>
    </source>
</evidence>
<dbReference type="Proteomes" id="UP000319353">
    <property type="component" value="Unassembled WGS sequence"/>
</dbReference>
<accession>A0A537KS70</accession>